<name>A0AAU9EJ89_9BACT</name>
<dbReference type="GO" id="GO:0010134">
    <property type="term" value="P:sulfate assimilation via adenylyl sulfate reduction"/>
    <property type="evidence" value="ECO:0007669"/>
    <property type="project" value="TreeGrafter"/>
</dbReference>
<evidence type="ECO:0000259" key="3">
    <source>
        <dbReference type="Pfam" id="PF01583"/>
    </source>
</evidence>
<evidence type="ECO:0000256" key="1">
    <source>
        <dbReference type="ARBA" id="ARBA00022679"/>
    </source>
</evidence>
<dbReference type="CDD" id="cd02027">
    <property type="entry name" value="APSK"/>
    <property type="match status" value="1"/>
</dbReference>
<keyword evidence="4" id="KW-0418">Kinase</keyword>
<dbReference type="InterPro" id="IPR059117">
    <property type="entry name" value="APS_kinase_dom"/>
</dbReference>
<dbReference type="GO" id="GO:0004781">
    <property type="term" value="F:sulfate adenylyltransferase (ATP) activity"/>
    <property type="evidence" value="ECO:0007669"/>
    <property type="project" value="TreeGrafter"/>
</dbReference>
<dbReference type="EMBL" id="AP028679">
    <property type="protein sequence ID" value="BEQ16800.1"/>
    <property type="molecule type" value="Genomic_DNA"/>
</dbReference>
<dbReference type="GO" id="GO:0019379">
    <property type="term" value="P:sulfate assimilation, phosphoadenylyl sulfate reduction by phosphoadenylyl-sulfate reductase (thioredoxin)"/>
    <property type="evidence" value="ECO:0007669"/>
    <property type="project" value="TreeGrafter"/>
</dbReference>
<evidence type="ECO:0000256" key="2">
    <source>
        <dbReference type="SAM" id="MobiDB-lite"/>
    </source>
</evidence>
<gene>
    <name evidence="4" type="primary">cysC</name>
    <name evidence="4" type="ORF">FAK_38660</name>
</gene>
<dbReference type="KEGG" id="dmp:FAK_38660"/>
<dbReference type="SUPFAM" id="SSF52540">
    <property type="entry name" value="P-loop containing nucleoside triphosphate hydrolases"/>
    <property type="match status" value="1"/>
</dbReference>
<dbReference type="Pfam" id="PF01583">
    <property type="entry name" value="APS_kinase"/>
    <property type="match status" value="1"/>
</dbReference>
<dbReference type="PANTHER" id="PTHR42700">
    <property type="entry name" value="SULFATE ADENYLYLTRANSFERASE"/>
    <property type="match status" value="1"/>
</dbReference>
<evidence type="ECO:0000313" key="5">
    <source>
        <dbReference type="Proteomes" id="UP001366166"/>
    </source>
</evidence>
<reference evidence="5" key="1">
    <citation type="journal article" date="2023" name="Arch. Microbiol.">
        <title>Desulfoferula mesophilus gen. nov. sp. nov., a mesophilic sulfate-reducing bacterium isolated from a brackish lake sediment.</title>
        <authorList>
            <person name="Watanabe T."/>
            <person name="Yabe T."/>
            <person name="Tsuji J.M."/>
            <person name="Fukui M."/>
        </authorList>
    </citation>
    <scope>NUCLEOTIDE SEQUENCE [LARGE SCALE GENOMIC DNA]</scope>
    <source>
        <strain evidence="5">12FAK</strain>
    </source>
</reference>
<dbReference type="GO" id="GO:0005737">
    <property type="term" value="C:cytoplasm"/>
    <property type="evidence" value="ECO:0007669"/>
    <property type="project" value="TreeGrafter"/>
</dbReference>
<dbReference type="GO" id="GO:0004020">
    <property type="term" value="F:adenylylsulfate kinase activity"/>
    <property type="evidence" value="ECO:0007669"/>
    <property type="project" value="InterPro"/>
</dbReference>
<organism evidence="4 5">
    <name type="scientific">Desulfoferula mesophila</name>
    <dbReference type="NCBI Taxonomy" id="3058419"/>
    <lineage>
        <taxon>Bacteria</taxon>
        <taxon>Pseudomonadati</taxon>
        <taxon>Thermodesulfobacteriota</taxon>
        <taxon>Desulfarculia</taxon>
        <taxon>Desulfarculales</taxon>
        <taxon>Desulfarculaceae</taxon>
        <taxon>Desulfoferula</taxon>
    </lineage>
</organism>
<proteinExistence type="predicted"/>
<dbReference type="PANTHER" id="PTHR42700:SF1">
    <property type="entry name" value="SULFATE ADENYLYLTRANSFERASE"/>
    <property type="match status" value="1"/>
</dbReference>
<dbReference type="GO" id="GO:0005524">
    <property type="term" value="F:ATP binding"/>
    <property type="evidence" value="ECO:0007669"/>
    <property type="project" value="InterPro"/>
</dbReference>
<dbReference type="Proteomes" id="UP001366166">
    <property type="component" value="Chromosome"/>
</dbReference>
<protein>
    <submittedName>
        <fullName evidence="4">Adenylyl-sulfate kinase</fullName>
    </submittedName>
</protein>
<dbReference type="InterPro" id="IPR027417">
    <property type="entry name" value="P-loop_NTPase"/>
</dbReference>
<keyword evidence="1" id="KW-0808">Transferase</keyword>
<sequence>MIPDGFTVWLTGLSCAGKTTLGRLLVGELARRGVAAAHLDGGEARARLGPELGLSPQDHHTANLRAAWAAGLVNRAGAACVVSALAPLAATRRELRAELGQYVEVFLDCPLEQLINRDAGGVYQQALERDGGREFSGLGGPWEPPEDPEVRCLTGQESPRESLDKILAYLEAARLIPPAGERAAPQPQAPSQGEGGAYTPEEEAKLTEQLKDLGYL</sequence>
<evidence type="ECO:0000313" key="4">
    <source>
        <dbReference type="EMBL" id="BEQ16800.1"/>
    </source>
</evidence>
<feature type="domain" description="APS kinase" evidence="3">
    <location>
        <begin position="5"/>
        <end position="152"/>
    </location>
</feature>
<keyword evidence="5" id="KW-1185">Reference proteome</keyword>
<accession>A0AAU9EJ89</accession>
<dbReference type="RefSeq" id="WP_338603159.1">
    <property type="nucleotide sequence ID" value="NZ_AP028679.1"/>
</dbReference>
<dbReference type="Gene3D" id="3.40.50.300">
    <property type="entry name" value="P-loop containing nucleotide triphosphate hydrolases"/>
    <property type="match status" value="1"/>
</dbReference>
<dbReference type="InterPro" id="IPR050512">
    <property type="entry name" value="Sulf_AdTrans/APS_kinase"/>
</dbReference>
<feature type="region of interest" description="Disordered" evidence="2">
    <location>
        <begin position="178"/>
        <end position="202"/>
    </location>
</feature>
<dbReference type="AlphaFoldDB" id="A0AAU9EJ89"/>